<protein>
    <submittedName>
        <fullName evidence="2">Uncharacterized protein</fullName>
    </submittedName>
</protein>
<evidence type="ECO:0000256" key="1">
    <source>
        <dbReference type="SAM" id="MobiDB-lite"/>
    </source>
</evidence>
<feature type="region of interest" description="Disordered" evidence="1">
    <location>
        <begin position="40"/>
        <end position="65"/>
    </location>
</feature>
<gene>
    <name evidence="2" type="ORF">Vqi01_20600</name>
</gene>
<proteinExistence type="predicted"/>
<name>A0ABQ4J9Z8_9ACTN</name>
<dbReference type="Proteomes" id="UP000653076">
    <property type="component" value="Unassembled WGS sequence"/>
</dbReference>
<accession>A0ABQ4J9Z8</accession>
<evidence type="ECO:0000313" key="3">
    <source>
        <dbReference type="Proteomes" id="UP000653076"/>
    </source>
</evidence>
<dbReference type="EMBL" id="BOPC01000025">
    <property type="protein sequence ID" value="GIJ26898.1"/>
    <property type="molecule type" value="Genomic_DNA"/>
</dbReference>
<keyword evidence="3" id="KW-1185">Reference proteome</keyword>
<organism evidence="2 3">
    <name type="scientific">Micromonospora qiuiae</name>
    <dbReference type="NCBI Taxonomy" id="502268"/>
    <lineage>
        <taxon>Bacteria</taxon>
        <taxon>Bacillati</taxon>
        <taxon>Actinomycetota</taxon>
        <taxon>Actinomycetes</taxon>
        <taxon>Micromonosporales</taxon>
        <taxon>Micromonosporaceae</taxon>
        <taxon>Micromonospora</taxon>
    </lineage>
</organism>
<reference evidence="2 3" key="1">
    <citation type="submission" date="2021-01" db="EMBL/GenBank/DDBJ databases">
        <title>Whole genome shotgun sequence of Verrucosispora qiuiae NBRC 106684.</title>
        <authorList>
            <person name="Komaki H."/>
            <person name="Tamura T."/>
        </authorList>
    </citation>
    <scope>NUCLEOTIDE SEQUENCE [LARGE SCALE GENOMIC DNA]</scope>
    <source>
        <strain evidence="2 3">NBRC 106684</strain>
    </source>
</reference>
<evidence type="ECO:0000313" key="2">
    <source>
        <dbReference type="EMBL" id="GIJ26898.1"/>
    </source>
</evidence>
<sequence>MQVVKEQGMALLVRRHAGQSINSDRACLAGFGLDSWAGGPGQGRAATASAYAEPVRTAASSSTSS</sequence>
<comment type="caution">
    <text evidence="2">The sequence shown here is derived from an EMBL/GenBank/DDBJ whole genome shotgun (WGS) entry which is preliminary data.</text>
</comment>